<gene>
    <name evidence="2" type="primary">gb21148</name>
    <name evidence="2" type="ORF">PR202_gb21148</name>
</gene>
<evidence type="ECO:0000313" key="3">
    <source>
        <dbReference type="Proteomes" id="UP001054889"/>
    </source>
</evidence>
<sequence length="286" mass="31058">MGAASASKRFNLRGVAPAIVFLVLVFVAGATSTLYHKGAAAAVVTDRNTPPPPPPKILRDGSSGNQQQHRPSPPGNGSPLPRGIVHATTNLEMEASLAGDPEQHSNKPQKEQKRKSLLAVPAGVKNKAVVDKLVTKFPASRLHHMVADYDYVFLWDEDVEVDASDPARYLARGPRGFAAHAGPGLRDPPRAHSPPQGGGGVRRGAGWVEVMVPVFSRAAWRCAWGMLQKVGPGFQARILRGWRPCAVRWREFKEMQIFESRWNAAAAEDESWTDPFAAQPPDFLGD</sequence>
<dbReference type="Proteomes" id="UP001054889">
    <property type="component" value="Unassembled WGS sequence"/>
</dbReference>
<comment type="caution">
    <text evidence="2">The sequence shown here is derived from an EMBL/GenBank/DDBJ whole genome shotgun (WGS) entry which is preliminary data.</text>
</comment>
<feature type="region of interest" description="Disordered" evidence="1">
    <location>
        <begin position="44"/>
        <end position="84"/>
    </location>
</feature>
<evidence type="ECO:0000313" key="2">
    <source>
        <dbReference type="EMBL" id="GJN32632.1"/>
    </source>
</evidence>
<feature type="region of interest" description="Disordered" evidence="1">
    <location>
        <begin position="97"/>
        <end position="118"/>
    </location>
</feature>
<dbReference type="Pfam" id="PF05212">
    <property type="entry name" value="DUF707"/>
    <property type="match status" value="3"/>
</dbReference>
<reference evidence="2" key="1">
    <citation type="journal article" date="2018" name="DNA Res.">
        <title>Multiple hybrid de novo genome assembly of finger millet, an orphan allotetraploid crop.</title>
        <authorList>
            <person name="Hatakeyama M."/>
            <person name="Aluri S."/>
            <person name="Balachadran M.T."/>
            <person name="Sivarajan S.R."/>
            <person name="Patrignani A."/>
            <person name="Gruter S."/>
            <person name="Poveda L."/>
            <person name="Shimizu-Inatsugi R."/>
            <person name="Baeten J."/>
            <person name="Francoijs K.J."/>
            <person name="Nataraja K.N."/>
            <person name="Reddy Y.A.N."/>
            <person name="Phadnis S."/>
            <person name="Ravikumar R.L."/>
            <person name="Schlapbach R."/>
            <person name="Sreeman S.M."/>
            <person name="Shimizu K.K."/>
        </authorList>
    </citation>
    <scope>NUCLEOTIDE SEQUENCE</scope>
</reference>
<reference evidence="2" key="2">
    <citation type="submission" date="2021-12" db="EMBL/GenBank/DDBJ databases">
        <title>Resequencing data analysis of finger millet.</title>
        <authorList>
            <person name="Hatakeyama M."/>
            <person name="Aluri S."/>
            <person name="Balachadran M.T."/>
            <person name="Sivarajan S.R."/>
            <person name="Poveda L."/>
            <person name="Shimizu-Inatsugi R."/>
            <person name="Schlapbach R."/>
            <person name="Sreeman S.M."/>
            <person name="Shimizu K.K."/>
        </authorList>
    </citation>
    <scope>NUCLEOTIDE SEQUENCE</scope>
</reference>
<dbReference type="PANTHER" id="PTHR31210:SF84">
    <property type="entry name" value="OS07G0414700 PROTEIN"/>
    <property type="match status" value="1"/>
</dbReference>
<dbReference type="InterPro" id="IPR007877">
    <property type="entry name" value="DUF707"/>
</dbReference>
<dbReference type="AlphaFoldDB" id="A0AAV5FDC3"/>
<feature type="compositionally biased region" description="Basic and acidic residues" evidence="1">
    <location>
        <begin position="101"/>
        <end position="111"/>
    </location>
</feature>
<organism evidence="2 3">
    <name type="scientific">Eleusine coracana subsp. coracana</name>
    <dbReference type="NCBI Taxonomy" id="191504"/>
    <lineage>
        <taxon>Eukaryota</taxon>
        <taxon>Viridiplantae</taxon>
        <taxon>Streptophyta</taxon>
        <taxon>Embryophyta</taxon>
        <taxon>Tracheophyta</taxon>
        <taxon>Spermatophyta</taxon>
        <taxon>Magnoliopsida</taxon>
        <taxon>Liliopsida</taxon>
        <taxon>Poales</taxon>
        <taxon>Poaceae</taxon>
        <taxon>PACMAD clade</taxon>
        <taxon>Chloridoideae</taxon>
        <taxon>Cynodonteae</taxon>
        <taxon>Eleusininae</taxon>
        <taxon>Eleusine</taxon>
    </lineage>
</organism>
<accession>A0AAV5FDC3</accession>
<evidence type="ECO:0000256" key="1">
    <source>
        <dbReference type="SAM" id="MobiDB-lite"/>
    </source>
</evidence>
<feature type="region of interest" description="Disordered" evidence="1">
    <location>
        <begin position="181"/>
        <end position="202"/>
    </location>
</feature>
<keyword evidence="3" id="KW-1185">Reference proteome</keyword>
<protein>
    <submittedName>
        <fullName evidence="2">Uncharacterized protein</fullName>
    </submittedName>
</protein>
<proteinExistence type="predicted"/>
<dbReference type="PANTHER" id="PTHR31210">
    <property type="entry name" value="OS06G0731900 PROTEIN"/>
    <property type="match status" value="1"/>
</dbReference>
<dbReference type="EMBL" id="BQKI01000084">
    <property type="protein sequence ID" value="GJN32632.1"/>
    <property type="molecule type" value="Genomic_DNA"/>
</dbReference>
<name>A0AAV5FDC3_ELECO</name>